<evidence type="ECO:0000259" key="14">
    <source>
        <dbReference type="PROSITE" id="PS50011"/>
    </source>
</evidence>
<evidence type="ECO:0000256" key="10">
    <source>
        <dbReference type="ARBA" id="ARBA00023180"/>
    </source>
</evidence>
<evidence type="ECO:0000256" key="7">
    <source>
        <dbReference type="ARBA" id="ARBA00022737"/>
    </source>
</evidence>
<keyword evidence="4" id="KW-0433">Leucine-rich repeat</keyword>
<dbReference type="SUPFAM" id="SSF56112">
    <property type="entry name" value="Protein kinase-like (PK-like)"/>
    <property type="match status" value="1"/>
</dbReference>
<dbReference type="InterPro" id="IPR013210">
    <property type="entry name" value="LRR_N_plant-typ"/>
</dbReference>
<comment type="similarity">
    <text evidence="11">Belongs to the polygalacturonase-inhibiting protein family.</text>
</comment>
<gene>
    <name evidence="15" type="ORF">SO802_022378</name>
</gene>
<keyword evidence="3" id="KW-0964">Secreted</keyword>
<dbReference type="Gene3D" id="1.10.510.10">
    <property type="entry name" value="Transferase(Phosphotransferase) domain 1"/>
    <property type="match status" value="1"/>
</dbReference>
<dbReference type="FunFam" id="3.80.10.10:FF:000400">
    <property type="entry name" value="Nuclear pore complex protein NUP107"/>
    <property type="match status" value="1"/>
</dbReference>
<organism evidence="15 16">
    <name type="scientific">Lithocarpus litseifolius</name>
    <dbReference type="NCBI Taxonomy" id="425828"/>
    <lineage>
        <taxon>Eukaryota</taxon>
        <taxon>Viridiplantae</taxon>
        <taxon>Streptophyta</taxon>
        <taxon>Embryophyta</taxon>
        <taxon>Tracheophyta</taxon>
        <taxon>Spermatophyta</taxon>
        <taxon>Magnoliopsida</taxon>
        <taxon>eudicotyledons</taxon>
        <taxon>Gunneridae</taxon>
        <taxon>Pentapetalae</taxon>
        <taxon>rosids</taxon>
        <taxon>fabids</taxon>
        <taxon>Fagales</taxon>
        <taxon>Fagaceae</taxon>
        <taxon>Lithocarpus</taxon>
    </lineage>
</organism>
<evidence type="ECO:0000256" key="9">
    <source>
        <dbReference type="ARBA" id="ARBA00023136"/>
    </source>
</evidence>
<name>A0AAW2CHR9_9ROSI</name>
<keyword evidence="16" id="KW-1185">Reference proteome</keyword>
<dbReference type="Pfam" id="PF00560">
    <property type="entry name" value="LRR_1"/>
    <property type="match status" value="3"/>
</dbReference>
<dbReference type="GO" id="GO:0033612">
    <property type="term" value="F:receptor serine/threonine kinase binding"/>
    <property type="evidence" value="ECO:0007669"/>
    <property type="project" value="TreeGrafter"/>
</dbReference>
<comment type="caution">
    <text evidence="15">The sequence shown here is derived from an EMBL/GenBank/DDBJ whole genome shotgun (WGS) entry which is preliminary data.</text>
</comment>
<proteinExistence type="inferred from homology"/>
<evidence type="ECO:0000256" key="4">
    <source>
        <dbReference type="ARBA" id="ARBA00022614"/>
    </source>
</evidence>
<feature type="domain" description="Protein kinase" evidence="14">
    <location>
        <begin position="320"/>
        <end position="599"/>
    </location>
</feature>
<evidence type="ECO:0000256" key="5">
    <source>
        <dbReference type="ARBA" id="ARBA00022692"/>
    </source>
</evidence>
<dbReference type="InterPro" id="IPR001245">
    <property type="entry name" value="Ser-Thr/Tyr_kinase_cat_dom"/>
</dbReference>
<dbReference type="Gene3D" id="3.80.10.10">
    <property type="entry name" value="Ribonuclease Inhibitor"/>
    <property type="match status" value="1"/>
</dbReference>
<evidence type="ECO:0000256" key="6">
    <source>
        <dbReference type="ARBA" id="ARBA00022729"/>
    </source>
</evidence>
<evidence type="ECO:0000256" key="11">
    <source>
        <dbReference type="ARBA" id="ARBA00038043"/>
    </source>
</evidence>
<evidence type="ECO:0000256" key="2">
    <source>
        <dbReference type="ARBA" id="ARBA00004370"/>
    </source>
</evidence>
<dbReference type="Proteomes" id="UP001459277">
    <property type="component" value="Unassembled WGS sequence"/>
</dbReference>
<dbReference type="InterPro" id="IPR011009">
    <property type="entry name" value="Kinase-like_dom_sf"/>
</dbReference>
<dbReference type="Gene3D" id="3.30.200.20">
    <property type="entry name" value="Phosphorylase Kinase, domain 1"/>
    <property type="match status" value="1"/>
</dbReference>
<feature type="signal peptide" evidence="13">
    <location>
        <begin position="1"/>
        <end position="28"/>
    </location>
</feature>
<dbReference type="Pfam" id="PF07714">
    <property type="entry name" value="PK_Tyr_Ser-Thr"/>
    <property type="match status" value="1"/>
</dbReference>
<evidence type="ECO:0000256" key="1">
    <source>
        <dbReference type="ARBA" id="ARBA00004191"/>
    </source>
</evidence>
<protein>
    <recommendedName>
        <fullName evidence="14">Protein kinase domain-containing protein</fullName>
    </recommendedName>
</protein>
<dbReference type="AlphaFoldDB" id="A0AAW2CHR9"/>
<feature type="chain" id="PRO_5043889870" description="Protein kinase domain-containing protein" evidence="13">
    <location>
        <begin position="29"/>
        <end position="668"/>
    </location>
</feature>
<keyword evidence="6 13" id="KW-0732">Signal</keyword>
<dbReference type="InterPro" id="IPR032675">
    <property type="entry name" value="LRR_dom_sf"/>
</dbReference>
<dbReference type="Pfam" id="PF08263">
    <property type="entry name" value="LRRNT_2"/>
    <property type="match status" value="1"/>
</dbReference>
<dbReference type="PANTHER" id="PTHR48056">
    <property type="entry name" value="LRR RECEPTOR-LIKE SERINE/THREONINE-PROTEIN KINASE-RELATED"/>
    <property type="match status" value="1"/>
</dbReference>
<dbReference type="EMBL" id="JAZDWU010000007">
    <property type="protein sequence ID" value="KAK9997692.1"/>
    <property type="molecule type" value="Genomic_DNA"/>
</dbReference>
<dbReference type="PROSITE" id="PS50011">
    <property type="entry name" value="PROTEIN_KINASE_DOM"/>
    <property type="match status" value="1"/>
</dbReference>
<comment type="subcellular location">
    <subcellularLocation>
        <location evidence="2">Membrane</location>
    </subcellularLocation>
    <subcellularLocation>
        <location evidence="1">Secreted</location>
        <location evidence="1">Cell wall</location>
    </subcellularLocation>
</comment>
<keyword evidence="10" id="KW-0325">Glycoprotein</keyword>
<evidence type="ECO:0000313" key="15">
    <source>
        <dbReference type="EMBL" id="KAK9997692.1"/>
    </source>
</evidence>
<dbReference type="GO" id="GO:0004672">
    <property type="term" value="F:protein kinase activity"/>
    <property type="evidence" value="ECO:0007669"/>
    <property type="project" value="InterPro"/>
</dbReference>
<keyword evidence="7" id="KW-0677">Repeat</keyword>
<evidence type="ECO:0000313" key="16">
    <source>
        <dbReference type="Proteomes" id="UP001459277"/>
    </source>
</evidence>
<evidence type="ECO:0000256" key="12">
    <source>
        <dbReference type="SAM" id="Phobius"/>
    </source>
</evidence>
<keyword evidence="5 12" id="KW-0812">Transmembrane</keyword>
<reference evidence="15 16" key="1">
    <citation type="submission" date="2024-01" db="EMBL/GenBank/DDBJ databases">
        <title>A telomere-to-telomere, gap-free genome of sweet tea (Lithocarpus litseifolius).</title>
        <authorList>
            <person name="Zhou J."/>
        </authorList>
    </citation>
    <scope>NUCLEOTIDE SEQUENCE [LARGE SCALE GENOMIC DNA]</scope>
    <source>
        <strain evidence="15">Zhou-2022a</strain>
        <tissue evidence="15">Leaf</tissue>
    </source>
</reference>
<dbReference type="InterPro" id="IPR000719">
    <property type="entry name" value="Prot_kinase_dom"/>
</dbReference>
<dbReference type="PANTHER" id="PTHR48056:SF58">
    <property type="entry name" value="LEUCINE-RICH REPEAT RECEPTOR PROTEIN KINASE MSP1-LIKE ISOFORM X1"/>
    <property type="match status" value="1"/>
</dbReference>
<evidence type="ECO:0000256" key="13">
    <source>
        <dbReference type="SAM" id="SignalP"/>
    </source>
</evidence>
<keyword evidence="8 12" id="KW-1133">Transmembrane helix</keyword>
<evidence type="ECO:0000256" key="8">
    <source>
        <dbReference type="ARBA" id="ARBA00022989"/>
    </source>
</evidence>
<keyword evidence="9 12" id="KW-0472">Membrane</keyword>
<evidence type="ECO:0000256" key="3">
    <source>
        <dbReference type="ARBA" id="ARBA00022512"/>
    </source>
</evidence>
<dbReference type="InterPro" id="IPR050647">
    <property type="entry name" value="Plant_LRR-RLKs"/>
</dbReference>
<keyword evidence="3" id="KW-0134">Cell wall</keyword>
<dbReference type="GO" id="GO:0016020">
    <property type="term" value="C:membrane"/>
    <property type="evidence" value="ECO:0007669"/>
    <property type="project" value="UniProtKB-SubCell"/>
</dbReference>
<accession>A0AAW2CHR9</accession>
<dbReference type="InterPro" id="IPR001611">
    <property type="entry name" value="Leu-rich_rpt"/>
</dbReference>
<dbReference type="SUPFAM" id="SSF52058">
    <property type="entry name" value="L domain-like"/>
    <property type="match status" value="1"/>
</dbReference>
<sequence length="668" mass="75003">MAHSAKLVIALLHIFAWSFLDILEISNGTETDIYCLRSIKESLEDPYNNFKYSWNFSNKTEGFICNFVGIECWHPDENKVLNIKLENMGLKGHFPRQIENCTSIMDLDLSGNELTGTIPSDISLLLPFMTSLDLSSNNFAGEIPKSIVNCTYLNVLRLDNNQLTGFIPPEINQLPRLRTFSVANNLLSGPVPVCSDLTIPAQSDATILKLCTFPAESYVNNLGLCGAPLEPCKPSPKKFIVLCKEGFFVGWIVAMVTVVVVMFRNTLILLVKKAITKKNKKLMKAGTRWCSTDERSKNMMMERMVTRMSFIEISEATDNFNTNNVIGMGKIGMMYKAVLPNCWPLAVKRLNNCQSYETQFLSELSALGILRHDNLVPLLGYCNEQNEKLLVYKYILHGNLYDWLHVGEGELNNKILEWPLRTKIAIGVARGLAWLHHKYDFRVVHLNLGSNSILLDTNFEPKISNFGGAKISSSGGLMFMNSNVIDTSNSSFIDSGVWELGFVKKDVYDFGILLLELITRKEPIESNSFSYGFKGSLFDWITYLLSNSSDLYSVIDNSLIGRGFDDEIFELLRIACTCLNPFPSQRPTMLELYNTISTFGERDGITNDYDILMQPEIAIASSSIEINTISTFGERYGITNDSEILMKSEIAIASSSNEIVEVETAQTN</sequence>
<feature type="transmembrane region" description="Helical" evidence="12">
    <location>
        <begin position="248"/>
        <end position="271"/>
    </location>
</feature>
<dbReference type="GO" id="GO:0005524">
    <property type="term" value="F:ATP binding"/>
    <property type="evidence" value="ECO:0007669"/>
    <property type="project" value="InterPro"/>
</dbReference>